<dbReference type="InterPro" id="IPR034649">
    <property type="entry name" value="Hip_N"/>
</dbReference>
<evidence type="ECO:0000256" key="2">
    <source>
        <dbReference type="ARBA" id="ARBA00022737"/>
    </source>
</evidence>
<keyword evidence="9" id="KW-1185">Reference proteome</keyword>
<dbReference type="Ensembl" id="ENSSPUT00000019429.1">
    <property type="protein sequence ID" value="ENSSPUP00000018245.1"/>
    <property type="gene ID" value="ENSSPUG00000014091.1"/>
</dbReference>
<comment type="similarity">
    <text evidence="1">Belongs to the FAM10 family.</text>
</comment>
<dbReference type="GeneTree" id="ENSGT00390000001347"/>
<dbReference type="InterPro" id="IPR019734">
    <property type="entry name" value="TPR_rpt"/>
</dbReference>
<comment type="function">
    <text evidence="4">One HIP oligomer binds the ATPase domains of at least two HSC70 molecules dependent on activation of the HSC70 ATPase by HSP40. Stabilizes the ADP state of HSC70 that has a high affinity for substrate protein. Through its own chaperone activity, it may contribute to the interaction of HSC70 with various target proteins.</text>
</comment>
<dbReference type="PANTHER" id="PTHR45883">
    <property type="entry name" value="HSC70-INTERACTING PROTEIN"/>
    <property type="match status" value="1"/>
</dbReference>
<dbReference type="GO" id="GO:1902494">
    <property type="term" value="C:catalytic complex"/>
    <property type="evidence" value="ECO:0007669"/>
    <property type="project" value="UniProtKB-ARBA"/>
</dbReference>
<evidence type="ECO:0000256" key="4">
    <source>
        <dbReference type="ARBA" id="ARBA00037033"/>
    </source>
</evidence>
<evidence type="ECO:0000256" key="6">
    <source>
        <dbReference type="SAM" id="MobiDB-lite"/>
    </source>
</evidence>
<evidence type="ECO:0000313" key="9">
    <source>
        <dbReference type="Proteomes" id="UP000694392"/>
    </source>
</evidence>
<evidence type="ECO:0000256" key="3">
    <source>
        <dbReference type="ARBA" id="ARBA00022803"/>
    </source>
</evidence>
<dbReference type="GO" id="GO:0030544">
    <property type="term" value="F:Hsp70 protein binding"/>
    <property type="evidence" value="ECO:0007669"/>
    <property type="project" value="TreeGrafter"/>
</dbReference>
<dbReference type="OMA" id="AWLDVTW"/>
<dbReference type="PANTHER" id="PTHR45883:SF2">
    <property type="entry name" value="HSC70-INTERACTING PROTEIN"/>
    <property type="match status" value="1"/>
</dbReference>
<feature type="region of interest" description="Disordered" evidence="6">
    <location>
        <begin position="39"/>
        <end position="90"/>
    </location>
</feature>
<dbReference type="SMART" id="SM00028">
    <property type="entry name" value="TPR"/>
    <property type="match status" value="3"/>
</dbReference>
<evidence type="ECO:0000256" key="5">
    <source>
        <dbReference type="ARBA" id="ARBA00064040"/>
    </source>
</evidence>
<dbReference type="Proteomes" id="UP000694392">
    <property type="component" value="Unplaced"/>
</dbReference>
<evidence type="ECO:0000256" key="1">
    <source>
        <dbReference type="ARBA" id="ARBA00009015"/>
    </source>
</evidence>
<organism evidence="8 9">
    <name type="scientific">Sphenodon punctatus</name>
    <name type="common">Tuatara</name>
    <name type="synonym">Hatteria punctata</name>
    <dbReference type="NCBI Taxonomy" id="8508"/>
    <lineage>
        <taxon>Eukaryota</taxon>
        <taxon>Metazoa</taxon>
        <taxon>Chordata</taxon>
        <taxon>Craniata</taxon>
        <taxon>Vertebrata</taxon>
        <taxon>Euteleostomi</taxon>
        <taxon>Lepidosauria</taxon>
        <taxon>Sphenodontia</taxon>
        <taxon>Sphenodontidae</taxon>
        <taxon>Sphenodon</taxon>
    </lineage>
</organism>
<feature type="compositionally biased region" description="Polar residues" evidence="6">
    <location>
        <begin position="39"/>
        <end position="52"/>
    </location>
</feature>
<reference evidence="8" key="1">
    <citation type="submission" date="2025-08" db="UniProtKB">
        <authorList>
            <consortium name="Ensembl"/>
        </authorList>
    </citation>
    <scope>IDENTIFICATION</scope>
</reference>
<comment type="subunit">
    <text evidence="5">Homotetramer. Interacts with Hsc70 as well as DNAJ homologs and Hsp90.</text>
</comment>
<dbReference type="FunFam" id="1.25.40.10:FF:000112">
    <property type="entry name" value="FAM10 family protein"/>
    <property type="match status" value="1"/>
</dbReference>
<name>A0A8D0HBQ2_SPHPU</name>
<sequence>MDPKKVSELQALVSLYKQDPTLLRAKQFSFLRDSVQSMGDTISCSKGSVSTEKSARGEEQPPEEAESEESDLEIDDNGVIEPDQDDPQEMGDENVEVTKEMMNQAVEKRDEAFAALDKGELQIALDLFTDAIKLNPQFALLYANRASVFVKMQKPNAAIRDCNKASEVNPDAVQSYKWRGKAHMLLGHWEEAAQDFALVYALFMEIWTSCRD</sequence>
<feature type="domain" description="Hsp70-interacting protein N-terminal" evidence="7">
    <location>
        <begin position="2"/>
        <end position="42"/>
    </location>
</feature>
<dbReference type="AlphaFoldDB" id="A0A8D0HBQ2"/>
<keyword evidence="3" id="KW-0802">TPR repeat</keyword>
<proteinExistence type="inferred from homology"/>
<dbReference type="GO" id="GO:0046983">
    <property type="term" value="F:protein dimerization activity"/>
    <property type="evidence" value="ECO:0007669"/>
    <property type="project" value="InterPro"/>
</dbReference>
<dbReference type="FunFam" id="6.10.250.3420:FF:000001">
    <property type="entry name" value="Hsc70-interacting protein-like protein"/>
    <property type="match status" value="1"/>
</dbReference>
<dbReference type="InterPro" id="IPR011990">
    <property type="entry name" value="TPR-like_helical_dom_sf"/>
</dbReference>
<dbReference type="SUPFAM" id="SSF48452">
    <property type="entry name" value="TPR-like"/>
    <property type="match status" value="1"/>
</dbReference>
<accession>A0A8D0HBQ2</accession>
<dbReference type="Gene3D" id="1.25.40.10">
    <property type="entry name" value="Tetratricopeptide repeat domain"/>
    <property type="match status" value="1"/>
</dbReference>
<dbReference type="GO" id="GO:0005634">
    <property type="term" value="C:nucleus"/>
    <property type="evidence" value="ECO:0007669"/>
    <property type="project" value="UniProtKB-ARBA"/>
</dbReference>
<protein>
    <recommendedName>
        <fullName evidence="7">Hsp70-interacting protein N-terminal domain-containing protein</fullName>
    </recommendedName>
</protein>
<dbReference type="Pfam" id="PF18253">
    <property type="entry name" value="HipN"/>
    <property type="match status" value="1"/>
</dbReference>
<dbReference type="Pfam" id="PF13432">
    <property type="entry name" value="TPR_16"/>
    <property type="match status" value="1"/>
</dbReference>
<evidence type="ECO:0000313" key="8">
    <source>
        <dbReference type="Ensembl" id="ENSSPUP00000018245.1"/>
    </source>
</evidence>
<reference evidence="8" key="2">
    <citation type="submission" date="2025-09" db="UniProtKB">
        <authorList>
            <consortium name="Ensembl"/>
        </authorList>
    </citation>
    <scope>IDENTIFICATION</scope>
</reference>
<keyword evidence="2" id="KW-0677">Repeat</keyword>
<feature type="compositionally biased region" description="Acidic residues" evidence="6">
    <location>
        <begin position="60"/>
        <end position="90"/>
    </location>
</feature>
<dbReference type="CDD" id="cd14438">
    <property type="entry name" value="Hip_N"/>
    <property type="match status" value="1"/>
</dbReference>
<evidence type="ECO:0000259" key="7">
    <source>
        <dbReference type="Pfam" id="PF18253"/>
    </source>
</evidence>
<dbReference type="Gene3D" id="6.10.250.3420">
    <property type="match status" value="1"/>
</dbReference>